<dbReference type="AlphaFoldDB" id="A0A815KT75"/>
<dbReference type="EMBL" id="CAJNOT010003732">
    <property type="protein sequence ID" value="CAF1397881.1"/>
    <property type="molecule type" value="Genomic_DNA"/>
</dbReference>
<dbReference type="InterPro" id="IPR037293">
    <property type="entry name" value="Gal_Oxidase_central_sf"/>
</dbReference>
<protein>
    <submittedName>
        <fullName evidence="4">Uncharacterized protein</fullName>
    </submittedName>
</protein>
<name>A0A815KT75_9BILA</name>
<keyword evidence="1" id="KW-0880">Kelch repeat</keyword>
<dbReference type="SMART" id="SM00612">
    <property type="entry name" value="Kelch"/>
    <property type="match status" value="3"/>
</dbReference>
<dbReference type="InterPro" id="IPR011043">
    <property type="entry name" value="Gal_Oxase/kelch_b-propeller"/>
</dbReference>
<dbReference type="Gene3D" id="2.120.10.80">
    <property type="entry name" value="Kelch-type beta propeller"/>
    <property type="match status" value="1"/>
</dbReference>
<feature type="region of interest" description="Disordered" evidence="3">
    <location>
        <begin position="132"/>
        <end position="178"/>
    </location>
</feature>
<dbReference type="PANTHER" id="PTHR46344:SF27">
    <property type="entry name" value="KELCH REPEAT SUPERFAMILY PROTEIN"/>
    <property type="match status" value="1"/>
</dbReference>
<evidence type="ECO:0000313" key="4">
    <source>
        <dbReference type="EMBL" id="CAF1397881.1"/>
    </source>
</evidence>
<dbReference type="InterPro" id="IPR006652">
    <property type="entry name" value="Kelch_1"/>
</dbReference>
<dbReference type="PANTHER" id="PTHR46344">
    <property type="entry name" value="OS02G0202900 PROTEIN"/>
    <property type="match status" value="1"/>
</dbReference>
<accession>A0A815KT75</accession>
<gene>
    <name evidence="4" type="ORF">ZHD862_LOCUS32969</name>
</gene>
<reference evidence="4" key="1">
    <citation type="submission" date="2021-02" db="EMBL/GenBank/DDBJ databases">
        <authorList>
            <person name="Nowell W R."/>
        </authorList>
    </citation>
    <scope>NUCLEOTIDE SEQUENCE</scope>
</reference>
<dbReference type="SUPFAM" id="SSF117281">
    <property type="entry name" value="Kelch motif"/>
    <property type="match status" value="1"/>
</dbReference>
<dbReference type="Proteomes" id="UP000663864">
    <property type="component" value="Unassembled WGS sequence"/>
</dbReference>
<evidence type="ECO:0000256" key="2">
    <source>
        <dbReference type="ARBA" id="ARBA00022737"/>
    </source>
</evidence>
<proteinExistence type="predicted"/>
<evidence type="ECO:0000256" key="3">
    <source>
        <dbReference type="SAM" id="MobiDB-lite"/>
    </source>
</evidence>
<organism evidence="4 5">
    <name type="scientific">Rotaria sordida</name>
    <dbReference type="NCBI Taxonomy" id="392033"/>
    <lineage>
        <taxon>Eukaryota</taxon>
        <taxon>Metazoa</taxon>
        <taxon>Spiralia</taxon>
        <taxon>Gnathifera</taxon>
        <taxon>Rotifera</taxon>
        <taxon>Eurotatoria</taxon>
        <taxon>Bdelloidea</taxon>
        <taxon>Philodinida</taxon>
        <taxon>Philodinidae</taxon>
        <taxon>Rotaria</taxon>
    </lineage>
</organism>
<sequence>MNAACGDVCSLSSSLCSASCTTCDEQQVAGADTPVSRRYDMGATSGVFRFDYNTYTVQDDILVWNGETLLFDTGCVGASDTIYISYSSTSSIIRVDVEPNCDCIVVNGCTGTRWRFQLYCLNYTTVTTSTTTTTTTTTTSATTTTTTRTTRTTTSATTATSATTTTTTRTTTTTTTATTTTTTRMPVNLWNPTINISVARTHHTSTYIPETNTVLLTGGTDLAWTESVHVSTASSTVQGSMTEIRAYHTANRLSTNFVLLAGGYSVATADIFDPIAGSVTGTISMSVARSQHVSATIQYRGVTKVLLAGGVGPVATGDVYDNTTNKFSPVSNSMSSARWGHTATTVSNGYVIIAGGRNGSADGTETNSLDLYNSSSNTFLPIAANMNTARYQHTATYMPSINAIIFAGGWSLINGFLQTYEIFDVATLTFIRNGTMLRPREWFASSLLLNGRVLLIGGNNNYMNLVACEIYDPSTNTVTAAANMNYARRYHTATLMTSTGQVMACGGEGAIRASTTCEVYTP</sequence>
<dbReference type="Gene3D" id="2.130.10.80">
    <property type="entry name" value="Galactose oxidase/kelch, beta-propeller"/>
    <property type="match status" value="2"/>
</dbReference>
<dbReference type="Pfam" id="PF24681">
    <property type="entry name" value="Kelch_KLHDC2_KLHL20_DRC7"/>
    <property type="match status" value="1"/>
</dbReference>
<evidence type="ECO:0000313" key="5">
    <source>
        <dbReference type="Proteomes" id="UP000663864"/>
    </source>
</evidence>
<comment type="caution">
    <text evidence="4">The sequence shown here is derived from an EMBL/GenBank/DDBJ whole genome shotgun (WGS) entry which is preliminary data.</text>
</comment>
<dbReference type="SUPFAM" id="SSF50965">
    <property type="entry name" value="Galactose oxidase, central domain"/>
    <property type="match status" value="1"/>
</dbReference>
<evidence type="ECO:0000256" key="1">
    <source>
        <dbReference type="ARBA" id="ARBA00022441"/>
    </source>
</evidence>
<dbReference type="InterPro" id="IPR015915">
    <property type="entry name" value="Kelch-typ_b-propeller"/>
</dbReference>
<keyword evidence="2" id="KW-0677">Repeat</keyword>